<feature type="domain" description="Granulins" evidence="2">
    <location>
        <begin position="46"/>
        <end position="59"/>
    </location>
</feature>
<accession>R4WD11</accession>
<reference evidence="3" key="1">
    <citation type="journal article" date="2013" name="PLoS ONE">
        <title>Gene expression in gut symbiotic organ of stinkbug affected by extracellular bacterial symbiont.</title>
        <authorList>
            <person name="Futahashi R."/>
            <person name="Tanaka K."/>
            <person name="Tanahashi M."/>
            <person name="Nikoh N."/>
            <person name="Kikuchi Y."/>
            <person name="Lee B.L."/>
            <person name="Fukatsu T."/>
        </authorList>
    </citation>
    <scope>NUCLEOTIDE SEQUENCE</scope>
    <source>
        <tissue evidence="3">Midgut</tissue>
    </source>
</reference>
<dbReference type="EMBL" id="AK417308">
    <property type="protein sequence ID" value="BAN20523.1"/>
    <property type="molecule type" value="mRNA"/>
</dbReference>
<dbReference type="InterPro" id="IPR000118">
    <property type="entry name" value="Granulin"/>
</dbReference>
<name>R4WD11_RIPPE</name>
<proteinExistence type="evidence at transcript level"/>
<organism evidence="3">
    <name type="scientific">Riptortus pedestris</name>
    <name type="common">Bean bug</name>
    <dbReference type="NCBI Taxonomy" id="329032"/>
    <lineage>
        <taxon>Eukaryota</taxon>
        <taxon>Metazoa</taxon>
        <taxon>Ecdysozoa</taxon>
        <taxon>Arthropoda</taxon>
        <taxon>Hexapoda</taxon>
        <taxon>Insecta</taxon>
        <taxon>Pterygota</taxon>
        <taxon>Neoptera</taxon>
        <taxon>Paraneoptera</taxon>
        <taxon>Hemiptera</taxon>
        <taxon>Heteroptera</taxon>
        <taxon>Panheteroptera</taxon>
        <taxon>Pentatomomorpha</taxon>
        <taxon>Coreoidea</taxon>
        <taxon>Alydidae</taxon>
        <taxon>Riptortus</taxon>
    </lineage>
</organism>
<keyword evidence="1" id="KW-0732">Signal</keyword>
<feature type="chain" id="PRO_5004372321" evidence="1">
    <location>
        <begin position="17"/>
        <end position="73"/>
    </location>
</feature>
<evidence type="ECO:0000256" key="1">
    <source>
        <dbReference type="SAM" id="SignalP"/>
    </source>
</evidence>
<evidence type="ECO:0000259" key="2">
    <source>
        <dbReference type="PROSITE" id="PS00799"/>
    </source>
</evidence>
<dbReference type="PROSITE" id="PS00799">
    <property type="entry name" value="GRANULINS"/>
    <property type="match status" value="1"/>
</dbReference>
<evidence type="ECO:0000313" key="3">
    <source>
        <dbReference type="EMBL" id="BAN20523.1"/>
    </source>
</evidence>
<protein>
    <submittedName>
        <fullName evidence="3">Cysteine rich secreted protein</fullName>
    </submittedName>
</protein>
<sequence>MLKTFLLISLIAYVVGSSVVPEDTSVIGQWKVFCSEKLYCSDGFHCCDASHCCPNHQSCCWPKSDTRCCDRSI</sequence>
<dbReference type="AlphaFoldDB" id="R4WD11"/>
<feature type="signal peptide" evidence="1">
    <location>
        <begin position="1"/>
        <end position="16"/>
    </location>
</feature>